<sequence>MAFGRVALAHPCPGTYCFCLQYVRAPVCAAFLANKGAGN</sequence>
<dbReference type="EMBL" id="LN856931">
    <property type="protein sequence ID" value="CDP94758.1"/>
    <property type="molecule type" value="Genomic_DNA"/>
</dbReference>
<organism evidence="1">
    <name type="scientific">Brugia malayi</name>
    <name type="common">Filarial nematode worm</name>
    <dbReference type="NCBI Taxonomy" id="6279"/>
    <lineage>
        <taxon>Eukaryota</taxon>
        <taxon>Metazoa</taxon>
        <taxon>Ecdysozoa</taxon>
        <taxon>Nematoda</taxon>
        <taxon>Chromadorea</taxon>
        <taxon>Rhabditida</taxon>
        <taxon>Spirurina</taxon>
        <taxon>Spiruromorpha</taxon>
        <taxon>Filarioidea</taxon>
        <taxon>Onchocercidae</taxon>
        <taxon>Brugia</taxon>
    </lineage>
</organism>
<gene>
    <name evidence="1" type="primary">Bm9630</name>
    <name evidence="1" type="ORF">BM_Bm9630</name>
</gene>
<reference evidence="1" key="2">
    <citation type="submission" date="2012-12" db="EMBL/GenBank/DDBJ databases">
        <authorList>
            <consortium name="WormBase Consortium"/>
            <person name="Ghedin E."/>
            <person name="Paulini M."/>
        </authorList>
    </citation>
    <scope>NUCLEOTIDE SEQUENCE</scope>
    <source>
        <strain evidence="1">FR3</strain>
    </source>
</reference>
<evidence type="ECO:0000313" key="1">
    <source>
        <dbReference type="EMBL" id="CDP94758.1"/>
    </source>
</evidence>
<protein>
    <submittedName>
        <fullName evidence="1">Bm9630</fullName>
    </submittedName>
</protein>
<reference evidence="1" key="1">
    <citation type="journal article" date="2007" name="Science">
        <title>Draft genome of the filarial nematode parasite Brugia malayi.</title>
        <authorList>
            <person name="Ghedin E."/>
            <person name="Wang S."/>
            <person name="Spiro D."/>
            <person name="Caler E."/>
            <person name="Zhao Q."/>
            <person name="Crabtree J."/>
            <person name="Allen J.E."/>
            <person name="Delcher A.L."/>
            <person name="Guiliano D.B."/>
            <person name="Miranda-Saavedra D."/>
            <person name="Angiuoli S.V."/>
            <person name="Creasy T."/>
            <person name="Amedeo P."/>
            <person name="Haas B."/>
            <person name="El-Sayed N.M."/>
            <person name="Wortman J.R."/>
            <person name="Feldblyum T."/>
            <person name="Tallon L."/>
            <person name="Schatz M."/>
            <person name="Shumway M."/>
            <person name="Koo H."/>
            <person name="Salzberg S.L."/>
            <person name="Schobel S."/>
            <person name="Pertea M."/>
            <person name="Pop M."/>
            <person name="White O."/>
            <person name="Barton G.J."/>
            <person name="Carlow C.K."/>
            <person name="Crawford M.J."/>
            <person name="Daub J."/>
            <person name="Dimmic M.W."/>
            <person name="Estes C.F."/>
            <person name="Foster J.M."/>
            <person name="Ganatra M."/>
            <person name="Gregory W.F."/>
            <person name="Johnson N.M."/>
            <person name="Jin J."/>
            <person name="Komuniecki R."/>
            <person name="Korf I."/>
            <person name="Kumar S."/>
            <person name="Laney S."/>
            <person name="Li B.W."/>
            <person name="Li W."/>
            <person name="Lindblom T.H."/>
            <person name="Lustigman S."/>
            <person name="Ma D."/>
            <person name="Maina C.V."/>
            <person name="Martin D.M."/>
            <person name="McCarter J.P."/>
            <person name="McReynolds L."/>
            <person name="Mitreva M."/>
            <person name="Nutman T.B."/>
            <person name="Parkinson J."/>
            <person name="Peregrin-Alvarez J.M."/>
            <person name="Poole C."/>
            <person name="Ren Q."/>
            <person name="Saunders L."/>
            <person name="Sluder A.E."/>
            <person name="Smith K."/>
            <person name="Stanke M."/>
            <person name="Unnasch T.R."/>
            <person name="Ware J."/>
            <person name="Wei A.D."/>
            <person name="Weil G."/>
            <person name="Williams D.J."/>
            <person name="Zhang Y."/>
            <person name="Williams S.A."/>
            <person name="Fraser-Liggett C."/>
            <person name="Slatko B."/>
            <person name="Blaxter M.L."/>
            <person name="Scott A.L."/>
        </authorList>
    </citation>
    <scope>NUCLEOTIDE SEQUENCE</scope>
    <source>
        <strain evidence="1">FR3</strain>
    </source>
</reference>
<accession>A0A1I9G1L4</accession>
<dbReference type="AlphaFoldDB" id="A0A1I9G1L4"/>
<name>A0A1I9G1L4_BRUMA</name>
<proteinExistence type="predicted"/>